<comment type="subcellular location">
    <subcellularLocation>
        <location evidence="1">Membrane</location>
        <topology evidence="1">Single-pass membrane protein</topology>
    </subcellularLocation>
</comment>
<dbReference type="Pfam" id="PF15290">
    <property type="entry name" value="Syntaphilin"/>
    <property type="match status" value="1"/>
</dbReference>
<protein>
    <submittedName>
        <fullName evidence="9">Syntaphilin</fullName>
    </submittedName>
</protein>
<sequence>MSAPTSRKSLTGSRRFNPLKALQPKRRLQQMLSSPSARPSPPVSAGTSLREPYCTSSLSSSSNSGSCKGSDGSPTPRRHMKYSSCSDNHGIKPPNPEQYLTPLQQKEVCIRHLRARLKESIDRLQERDTEVDELKAQLSRMQEDWIEEECHRVEAQLALKEARKEIKQLKEVIDTVKDNISDKDMGIQKYFVDINIQNKKLETLLYSMEMAQNDSAREEGNALNLESAGGSPAKSLTRSSTYTKLSDHAAPEKNITDFASFSAEETVDSGFVLGDNGTSRTELQEPGFLSEDASLLTSYTAASRLPQSSTFEKLISSQSSMEIGINNHSFHQVQEQAIQTDFIHYNPDLDTIMEKVMKSQACSPTSTWISEEGEDMEMVPLDYQNQILSGCACAVDLASSDPSTMIMVTSTDWPSAVSSPDNCQPTLKQPISALGQIDSPDKMEVVKVEEEDDDELDEEQNPKEAPTAKSPEKSYWSRHFLVDLLAVAVPIVPTVAWLCRGQRRNGQPVYNISSLLRGCCAVALQSIRKISGGCPMNGGTQI</sequence>
<dbReference type="Proteomes" id="UP000694620">
    <property type="component" value="Chromosome 10"/>
</dbReference>
<keyword evidence="6" id="KW-0472">Membrane</keyword>
<keyword evidence="10" id="KW-1185">Reference proteome</keyword>
<dbReference type="GO" id="GO:0005739">
    <property type="term" value="C:mitochondrion"/>
    <property type="evidence" value="ECO:0007669"/>
    <property type="project" value="TreeGrafter"/>
</dbReference>
<evidence type="ECO:0000256" key="6">
    <source>
        <dbReference type="ARBA" id="ARBA00023136"/>
    </source>
</evidence>
<evidence type="ECO:0000256" key="1">
    <source>
        <dbReference type="ARBA" id="ARBA00004167"/>
    </source>
</evidence>
<evidence type="ECO:0000313" key="10">
    <source>
        <dbReference type="Proteomes" id="UP000694620"/>
    </source>
</evidence>
<evidence type="ECO:0000256" key="3">
    <source>
        <dbReference type="ARBA" id="ARBA00022692"/>
    </source>
</evidence>
<accession>A0A8C4SNL0</accession>
<evidence type="ECO:0000256" key="2">
    <source>
        <dbReference type="ARBA" id="ARBA00022553"/>
    </source>
</evidence>
<dbReference type="GO" id="GO:0016020">
    <property type="term" value="C:membrane"/>
    <property type="evidence" value="ECO:0007669"/>
    <property type="project" value="UniProtKB-SubCell"/>
</dbReference>
<proteinExistence type="predicted"/>
<evidence type="ECO:0000313" key="9">
    <source>
        <dbReference type="Ensembl" id="ENSECRP00000019723.1"/>
    </source>
</evidence>
<reference evidence="9" key="2">
    <citation type="submission" date="2025-08" db="UniProtKB">
        <authorList>
            <consortium name="Ensembl"/>
        </authorList>
    </citation>
    <scope>IDENTIFICATION</scope>
</reference>
<keyword evidence="5 7" id="KW-0175">Coiled coil</keyword>
<feature type="compositionally biased region" description="Low complexity" evidence="8">
    <location>
        <begin position="56"/>
        <end position="73"/>
    </location>
</feature>
<feature type="region of interest" description="Disordered" evidence="8">
    <location>
        <begin position="439"/>
        <end position="470"/>
    </location>
</feature>
<keyword evidence="3" id="KW-0812">Transmembrane</keyword>
<dbReference type="GO" id="GO:0030182">
    <property type="term" value="P:neuron differentiation"/>
    <property type="evidence" value="ECO:0007669"/>
    <property type="project" value="TreeGrafter"/>
</dbReference>
<evidence type="ECO:0000256" key="4">
    <source>
        <dbReference type="ARBA" id="ARBA00022989"/>
    </source>
</evidence>
<name>A0A8C4SNL0_ERPCA</name>
<dbReference type="OrthoDB" id="5807119at2759"/>
<feature type="compositionally biased region" description="Polar residues" evidence="8">
    <location>
        <begin position="1"/>
        <end position="14"/>
    </location>
</feature>
<dbReference type="PANTHER" id="PTHR16208">
    <property type="entry name" value="MICROTUBULE-ASSOCIATED PROTEIN/SYNTAPHILIN"/>
    <property type="match status" value="1"/>
</dbReference>
<dbReference type="PANTHER" id="PTHR16208:SF1">
    <property type="entry name" value="SYNTAPHILIN"/>
    <property type="match status" value="1"/>
</dbReference>
<evidence type="ECO:0000256" key="7">
    <source>
        <dbReference type="SAM" id="Coils"/>
    </source>
</evidence>
<keyword evidence="4" id="KW-1133">Transmembrane helix</keyword>
<reference evidence="9" key="3">
    <citation type="submission" date="2025-09" db="UniProtKB">
        <authorList>
            <consortium name="Ensembl"/>
        </authorList>
    </citation>
    <scope>IDENTIFICATION</scope>
</reference>
<reference evidence="9" key="1">
    <citation type="submission" date="2021-06" db="EMBL/GenBank/DDBJ databases">
        <authorList>
            <consortium name="Wellcome Sanger Institute Data Sharing"/>
        </authorList>
    </citation>
    <scope>NUCLEOTIDE SEQUENCE [LARGE SCALE GENOMIC DNA]</scope>
</reference>
<evidence type="ECO:0000256" key="5">
    <source>
        <dbReference type="ARBA" id="ARBA00023054"/>
    </source>
</evidence>
<dbReference type="GeneTree" id="ENSGT00520000055634"/>
<keyword evidence="2" id="KW-0597">Phosphoprotein</keyword>
<dbReference type="AlphaFoldDB" id="A0A8C4SNL0"/>
<feature type="compositionally biased region" description="Polar residues" evidence="8">
    <location>
        <begin position="234"/>
        <end position="244"/>
    </location>
</feature>
<dbReference type="GO" id="GO:0005881">
    <property type="term" value="C:cytoplasmic microtubule"/>
    <property type="evidence" value="ECO:0007669"/>
    <property type="project" value="TreeGrafter"/>
</dbReference>
<gene>
    <name evidence="9" type="primary">SNPH</name>
    <name evidence="9" type="synonym">snphb</name>
</gene>
<dbReference type="Ensembl" id="ENSECRT00000020130.1">
    <property type="protein sequence ID" value="ENSECRP00000019723.1"/>
    <property type="gene ID" value="ENSECRG00000013200.1"/>
</dbReference>
<feature type="compositionally biased region" description="Basic and acidic residues" evidence="8">
    <location>
        <begin position="439"/>
        <end position="448"/>
    </location>
</feature>
<feature type="region of interest" description="Disordered" evidence="8">
    <location>
        <begin position="217"/>
        <end position="248"/>
    </location>
</feature>
<organism evidence="9 10">
    <name type="scientific">Erpetoichthys calabaricus</name>
    <name type="common">Rope fish</name>
    <name type="synonym">Calamoichthys calabaricus</name>
    <dbReference type="NCBI Taxonomy" id="27687"/>
    <lineage>
        <taxon>Eukaryota</taxon>
        <taxon>Metazoa</taxon>
        <taxon>Chordata</taxon>
        <taxon>Craniata</taxon>
        <taxon>Vertebrata</taxon>
        <taxon>Euteleostomi</taxon>
        <taxon>Actinopterygii</taxon>
        <taxon>Polypteriformes</taxon>
        <taxon>Polypteridae</taxon>
        <taxon>Erpetoichthys</taxon>
    </lineage>
</organism>
<dbReference type="InterPro" id="IPR028197">
    <property type="entry name" value="Syntaphilin/Syntabulin"/>
</dbReference>
<feature type="compositionally biased region" description="Acidic residues" evidence="8">
    <location>
        <begin position="449"/>
        <end position="459"/>
    </location>
</feature>
<feature type="coiled-coil region" evidence="7">
    <location>
        <begin position="117"/>
        <end position="179"/>
    </location>
</feature>
<evidence type="ECO:0000256" key="8">
    <source>
        <dbReference type="SAM" id="MobiDB-lite"/>
    </source>
</evidence>
<feature type="region of interest" description="Disordered" evidence="8">
    <location>
        <begin position="1"/>
        <end position="100"/>
    </location>
</feature>